<comment type="caution">
    <text evidence="1">The sequence shown here is derived from an EMBL/GenBank/DDBJ whole genome shotgun (WGS) entry which is preliminary data.</text>
</comment>
<dbReference type="OrthoDB" id="2243816at2"/>
<dbReference type="Proteomes" id="UP000218887">
    <property type="component" value="Unassembled WGS sequence"/>
</dbReference>
<keyword evidence="2" id="KW-1185">Reference proteome</keyword>
<dbReference type="AlphaFoldDB" id="A0A2A2II55"/>
<evidence type="ECO:0000313" key="1">
    <source>
        <dbReference type="EMBL" id="PAV31048.1"/>
    </source>
</evidence>
<dbReference type="InterPro" id="IPR024997">
    <property type="entry name" value="DUF3892"/>
</dbReference>
<dbReference type="EMBL" id="NPOA01000002">
    <property type="protein sequence ID" value="PAV31048.1"/>
    <property type="molecule type" value="Genomic_DNA"/>
</dbReference>
<organism evidence="1 2">
    <name type="scientific">Virgibacillus profundi</name>
    <dbReference type="NCBI Taxonomy" id="2024555"/>
    <lineage>
        <taxon>Bacteria</taxon>
        <taxon>Bacillati</taxon>
        <taxon>Bacillota</taxon>
        <taxon>Bacilli</taxon>
        <taxon>Bacillales</taxon>
        <taxon>Bacillaceae</taxon>
        <taxon>Virgibacillus</taxon>
    </lineage>
</organism>
<evidence type="ECO:0000313" key="2">
    <source>
        <dbReference type="Proteomes" id="UP000218887"/>
    </source>
</evidence>
<protein>
    <recommendedName>
        <fullName evidence="3">DUF3892 domain-containing protein</fullName>
    </recommendedName>
</protein>
<name>A0A2A2II55_9BACI</name>
<gene>
    <name evidence="1" type="ORF">CIL05_03260</name>
</gene>
<sequence length="91" mass="10445">MKATAIKMKAGKEKSDLLTEIDSIFLKGVKEDNFYKKENVHDFIIDYPESPIEVDIHPYPKLIPVVSNGQKYVRSEANETPNDNLLKLPRQ</sequence>
<dbReference type="Pfam" id="PF13031">
    <property type="entry name" value="DUF3892"/>
    <property type="match status" value="1"/>
</dbReference>
<reference evidence="1 2" key="1">
    <citation type="submission" date="2017-08" db="EMBL/GenBank/DDBJ databases">
        <title>Virgibacillus indicus sp. nov. and Virgibacillus profoundi sp. nov, two moderately halophilic bacteria isolated from marine sediment by using the Microfluidic Streak Plate.</title>
        <authorList>
            <person name="Xu B."/>
            <person name="Hu B."/>
            <person name="Wang J."/>
            <person name="Zhu Y."/>
            <person name="Huang L."/>
            <person name="Du W."/>
            <person name="Huang Y."/>
        </authorList>
    </citation>
    <scope>NUCLEOTIDE SEQUENCE [LARGE SCALE GENOMIC DNA]</scope>
    <source>
        <strain evidence="1 2">IO3-P3-H5</strain>
    </source>
</reference>
<evidence type="ECO:0008006" key="3">
    <source>
        <dbReference type="Google" id="ProtNLM"/>
    </source>
</evidence>
<accession>A0A2A2II55</accession>
<proteinExistence type="predicted"/>